<dbReference type="Gene3D" id="1.25.40.10">
    <property type="entry name" value="Tetratricopeptide repeat domain"/>
    <property type="match status" value="1"/>
</dbReference>
<dbReference type="InterPro" id="IPR011990">
    <property type="entry name" value="TPR-like_helical_dom_sf"/>
</dbReference>
<reference evidence="1 2" key="1">
    <citation type="submission" date="2022-06" db="EMBL/GenBank/DDBJ databases">
        <title>Genomic Encyclopedia of Type Strains, Phase I: the one thousand microbial genomes (KMG-I) project.</title>
        <authorList>
            <person name="Kyrpides N."/>
        </authorList>
    </citation>
    <scope>NUCLEOTIDE SEQUENCE [LARGE SCALE GENOMIC DNA]</scope>
    <source>
        <strain evidence="1 2">DSM 43889</strain>
    </source>
</reference>
<evidence type="ECO:0000313" key="1">
    <source>
        <dbReference type="EMBL" id="MCP2330935.1"/>
    </source>
</evidence>
<organism evidence="1 2">
    <name type="scientific">Actinoalloteichus caeruleus DSM 43889</name>
    <dbReference type="NCBI Taxonomy" id="1120930"/>
    <lineage>
        <taxon>Bacteria</taxon>
        <taxon>Bacillati</taxon>
        <taxon>Actinomycetota</taxon>
        <taxon>Actinomycetes</taxon>
        <taxon>Pseudonocardiales</taxon>
        <taxon>Pseudonocardiaceae</taxon>
        <taxon>Actinoalloteichus</taxon>
        <taxon>Actinoalloteichus cyanogriseus</taxon>
    </lineage>
</organism>
<dbReference type="Proteomes" id="UP000791080">
    <property type="component" value="Unassembled WGS sequence"/>
</dbReference>
<accession>A0ABT1JEL9</accession>
<name>A0ABT1JEL9_ACTCY</name>
<gene>
    <name evidence="1" type="ORF">G443_001205</name>
</gene>
<protein>
    <recommendedName>
        <fullName evidence="3">Transcriptional regulator</fullName>
    </recommendedName>
</protein>
<proteinExistence type="predicted"/>
<keyword evidence="2" id="KW-1185">Reference proteome</keyword>
<comment type="caution">
    <text evidence="1">The sequence shown here is derived from an EMBL/GenBank/DDBJ whole genome shotgun (WGS) entry which is preliminary data.</text>
</comment>
<dbReference type="EMBL" id="AUBJ02000001">
    <property type="protein sequence ID" value="MCP2330935.1"/>
    <property type="molecule type" value="Genomic_DNA"/>
</dbReference>
<evidence type="ECO:0000313" key="2">
    <source>
        <dbReference type="Proteomes" id="UP000791080"/>
    </source>
</evidence>
<sequence>MRDGTRVSSESGAGSDNHVLRALLDEAGMSNAALARAVVAAGAEERVYVGTNTTSVTRMLCGSQPRWPVPRLVAKVLSRQLHREISISECGFTDRAPVAGDRHDGLNCSGTLDGTVRTVVELAGRDRDRPGFLLGSAFTAAAFSEPALYAITVPPAESTARAAGKRIGTADVEIIVEHIAHLRRLDHRYGSGRVREQVVQVLHREANTVMHGSYSESTGKALLDAVAQASWLAASMAADVGRHSLAQRYYIQTLNLAMGAGNRLYAANVLSHMSRFTVQLGLAAVAEHERLCHARQGVALARAGQSVANGKATPVLSSLLHAVEARGHALSGDTTATRTAVLKAERHYERARIDEEPAWLAFYAEAELAADLGRCLRDVGDPDQGASLIKQALDTYEPWRVRSRCFVQADLALAHLASRDLEQAASVGRDAVRMARQVSSNRVLDRLRMLQRRVRPLSSTSPDARELDDRITDLTRTRTHRDEDTAT</sequence>
<evidence type="ECO:0008006" key="3">
    <source>
        <dbReference type="Google" id="ProtNLM"/>
    </source>
</evidence>